<proteinExistence type="predicted"/>
<gene>
    <name evidence="1" type="ORF">DSO57_1004506</name>
</gene>
<dbReference type="EMBL" id="QTSX02000011">
    <property type="protein sequence ID" value="KAJ9090260.1"/>
    <property type="molecule type" value="Genomic_DNA"/>
</dbReference>
<name>A0ACC2UTQ4_9FUNG</name>
<dbReference type="Proteomes" id="UP001165960">
    <property type="component" value="Unassembled WGS sequence"/>
</dbReference>
<reference evidence="1" key="1">
    <citation type="submission" date="2022-04" db="EMBL/GenBank/DDBJ databases">
        <title>Genome of the entomopathogenic fungus Entomophthora muscae.</title>
        <authorList>
            <person name="Elya C."/>
            <person name="Lovett B.R."/>
            <person name="Lee E."/>
            <person name="Macias A.M."/>
            <person name="Hajek A.E."/>
            <person name="De Bivort B.L."/>
            <person name="Kasson M.T."/>
            <person name="De Fine Licht H.H."/>
            <person name="Stajich J.E."/>
        </authorList>
    </citation>
    <scope>NUCLEOTIDE SEQUENCE</scope>
    <source>
        <strain evidence="1">Berkeley</strain>
    </source>
</reference>
<keyword evidence="2" id="KW-1185">Reference proteome</keyword>
<accession>A0ACC2UTQ4</accession>
<evidence type="ECO:0000313" key="1">
    <source>
        <dbReference type="EMBL" id="KAJ9090260.1"/>
    </source>
</evidence>
<organism evidence="1 2">
    <name type="scientific">Entomophthora muscae</name>
    <dbReference type="NCBI Taxonomy" id="34485"/>
    <lineage>
        <taxon>Eukaryota</taxon>
        <taxon>Fungi</taxon>
        <taxon>Fungi incertae sedis</taxon>
        <taxon>Zoopagomycota</taxon>
        <taxon>Entomophthoromycotina</taxon>
        <taxon>Entomophthoromycetes</taxon>
        <taxon>Entomophthorales</taxon>
        <taxon>Entomophthoraceae</taxon>
        <taxon>Entomophthora</taxon>
    </lineage>
</organism>
<protein>
    <submittedName>
        <fullName evidence="1">Uncharacterized protein</fullName>
    </submittedName>
</protein>
<sequence length="400" mass="44551">MLIRTPQLWDLNPDTQRAASLQIFGLKPEQDLTSGNPLEHDEPKPPTLTLPTLKVPVKSTYQWVGQAIDPKITRATAEWPPRDDQPHNLTRKFEYSKFESANELTPAKDATKDCKNLVDSSTQAKEICKSLPMADGNTYTLDRQEVAHCHSYNKSTSCSSAPHTHQPQETADQPPKFYCSPGASFGPVQFTEYPPNPAYLEFTLEEILIYNLESRNRKTETVYREGIKVTIPPLLFWDKYNYFPAYLVSMRPSLILRPDCPQESVAANESTSTQIFGWSLLAAPAGYLPTSSLEPPTGLIPENLPPDHYRGQIPTIMKKNPAIPPLPDILPAQDFSKLGVVYITVLRLANQAVPQTGIWCPWATSVNYLIIIAHIVYMAFQAQPASPVGVQPDSGMGCDT</sequence>
<comment type="caution">
    <text evidence="1">The sequence shown here is derived from an EMBL/GenBank/DDBJ whole genome shotgun (WGS) entry which is preliminary data.</text>
</comment>
<evidence type="ECO:0000313" key="2">
    <source>
        <dbReference type="Proteomes" id="UP001165960"/>
    </source>
</evidence>